<dbReference type="InterPro" id="IPR016849">
    <property type="entry name" value="Rtt109"/>
</dbReference>
<dbReference type="OrthoDB" id="3361892at2759"/>
<keyword evidence="4" id="KW-0227">DNA damage</keyword>
<dbReference type="GO" id="GO:0005634">
    <property type="term" value="C:nucleus"/>
    <property type="evidence" value="ECO:0007669"/>
    <property type="project" value="UniProtKB-SubCell"/>
</dbReference>
<evidence type="ECO:0000256" key="1">
    <source>
        <dbReference type="ARBA" id="ARBA00004123"/>
    </source>
</evidence>
<dbReference type="PROSITE" id="PS51728">
    <property type="entry name" value="RTT109_HAT"/>
    <property type="match status" value="1"/>
</dbReference>
<evidence type="ECO:0000256" key="3">
    <source>
        <dbReference type="ARBA" id="ARBA00022679"/>
    </source>
</evidence>
<keyword evidence="6" id="KW-0805">Transcription regulation</keyword>
<keyword evidence="5" id="KW-0007">Acetylation</keyword>
<dbReference type="GO" id="GO:0006355">
    <property type="term" value="P:regulation of DNA-templated transcription"/>
    <property type="evidence" value="ECO:0007669"/>
    <property type="project" value="InterPro"/>
</dbReference>
<keyword evidence="8" id="KW-0539">Nucleus</keyword>
<keyword evidence="11" id="KW-1185">Reference proteome</keyword>
<reference evidence="10" key="2">
    <citation type="submission" date="2021-01" db="EMBL/GenBank/DDBJ databases">
        <authorList>
            <person name="Schikora-Tamarit M.A."/>
        </authorList>
    </citation>
    <scope>NUCLEOTIDE SEQUENCE</scope>
    <source>
        <strain evidence="10">CBS2887</strain>
    </source>
</reference>
<proteinExistence type="predicted"/>
<evidence type="ECO:0000256" key="7">
    <source>
        <dbReference type="ARBA" id="ARBA00023163"/>
    </source>
</evidence>
<protein>
    <recommendedName>
        <fullName evidence="2">histone acetyltransferase</fullName>
        <ecNumber evidence="2">2.3.1.48</ecNumber>
    </recommendedName>
</protein>
<gene>
    <name evidence="10" type="ORF">WICPIJ_002565</name>
</gene>
<keyword evidence="7" id="KW-0804">Transcription</keyword>
<dbReference type="InterPro" id="IPR051236">
    <property type="entry name" value="HAT_RTT109-like"/>
</dbReference>
<reference evidence="10" key="1">
    <citation type="journal article" date="2021" name="Open Biol.">
        <title>Shared evolutionary footprints suggest mitochondrial oxidative damage underlies multiple complex I losses in fungi.</title>
        <authorList>
            <person name="Schikora-Tamarit M.A."/>
            <person name="Marcet-Houben M."/>
            <person name="Nosek J."/>
            <person name="Gabaldon T."/>
        </authorList>
    </citation>
    <scope>NUCLEOTIDE SEQUENCE</scope>
    <source>
        <strain evidence="10">CBS2887</strain>
    </source>
</reference>
<comment type="catalytic activity">
    <reaction evidence="9">
        <text>L-lysyl-[histone] + acetyl-CoA = N(6)-acetyl-L-lysyl-[histone] + CoA + H(+)</text>
        <dbReference type="Rhea" id="RHEA:21992"/>
        <dbReference type="Rhea" id="RHEA-COMP:9845"/>
        <dbReference type="Rhea" id="RHEA-COMP:11338"/>
        <dbReference type="ChEBI" id="CHEBI:15378"/>
        <dbReference type="ChEBI" id="CHEBI:29969"/>
        <dbReference type="ChEBI" id="CHEBI:57287"/>
        <dbReference type="ChEBI" id="CHEBI:57288"/>
        <dbReference type="ChEBI" id="CHEBI:61930"/>
        <dbReference type="EC" id="2.3.1.48"/>
    </reaction>
    <physiologicalReaction direction="left-to-right" evidence="9">
        <dbReference type="Rhea" id="RHEA:21993"/>
    </physiologicalReaction>
</comment>
<dbReference type="InterPro" id="IPR013178">
    <property type="entry name" value="Histone_AcTrfase_Rtt109/CBP"/>
</dbReference>
<evidence type="ECO:0000256" key="4">
    <source>
        <dbReference type="ARBA" id="ARBA00022763"/>
    </source>
</evidence>
<dbReference type="Pfam" id="PF08214">
    <property type="entry name" value="HAT_KAT11"/>
    <property type="match status" value="1"/>
</dbReference>
<evidence type="ECO:0000256" key="5">
    <source>
        <dbReference type="ARBA" id="ARBA00022990"/>
    </source>
</evidence>
<dbReference type="EMBL" id="JAEUBG010001426">
    <property type="protein sequence ID" value="KAH3686459.1"/>
    <property type="molecule type" value="Genomic_DNA"/>
</dbReference>
<evidence type="ECO:0000256" key="2">
    <source>
        <dbReference type="ARBA" id="ARBA00013184"/>
    </source>
</evidence>
<accession>A0A9P8QBK5</accession>
<dbReference type="PANTHER" id="PTHR31571:SF2">
    <property type="entry name" value="HISTONE ACETYLTRANSFERASE RTT109"/>
    <property type="match status" value="1"/>
</dbReference>
<dbReference type="Proteomes" id="UP000774326">
    <property type="component" value="Unassembled WGS sequence"/>
</dbReference>
<evidence type="ECO:0000256" key="8">
    <source>
        <dbReference type="ARBA" id="ARBA00023242"/>
    </source>
</evidence>
<dbReference type="GO" id="GO:0032931">
    <property type="term" value="F:histone H3K56 acetyltransferase activity"/>
    <property type="evidence" value="ECO:0007669"/>
    <property type="project" value="TreeGrafter"/>
</dbReference>
<organism evidence="10 11">
    <name type="scientific">Wickerhamomyces pijperi</name>
    <name type="common">Yeast</name>
    <name type="synonym">Pichia pijperi</name>
    <dbReference type="NCBI Taxonomy" id="599730"/>
    <lineage>
        <taxon>Eukaryota</taxon>
        <taxon>Fungi</taxon>
        <taxon>Dikarya</taxon>
        <taxon>Ascomycota</taxon>
        <taxon>Saccharomycotina</taxon>
        <taxon>Saccharomycetes</taxon>
        <taxon>Phaffomycetales</taxon>
        <taxon>Wickerhamomycetaceae</taxon>
        <taxon>Wickerhamomyces</taxon>
    </lineage>
</organism>
<dbReference type="PANTHER" id="PTHR31571">
    <property type="entry name" value="ALTERED INHERITANCE OF MITOCHONDRIA PROTEIN 6"/>
    <property type="match status" value="1"/>
</dbReference>
<dbReference type="GO" id="GO:0006974">
    <property type="term" value="P:DNA damage response"/>
    <property type="evidence" value="ECO:0007669"/>
    <property type="project" value="UniProtKB-KW"/>
</dbReference>
<name>A0A9P8QBK5_WICPI</name>
<dbReference type="AlphaFoldDB" id="A0A9P8QBK5"/>
<sequence length="431" mass="48832">MSLNERLSKVLPKDNTYLVVHTQSTPRETHPVITPSSNATRFKTIKAEHFITLSHGGVIVFGIEIYTYITLNTLLDQTEVLLFVAKADTTGFNSTKVRIGLVTKEILSYLLNIPIEHYLSEIVPKLDYKPSPDAITKFTNTKEALKILLERNQGKKSTPPKIAKYCIKASERPSKIIHKVSFFTRAEQQYIFPYSGSNGRKHVLSGSQLLNWWVGIVDQVLMDDFKSNEKETLARLTIPGEDGLITRKYFNSLKFPHWAVGDIFHIEDPTSDIAVFKIPLYPDDPKGRFLEHLVVENRVKSVTSKQFWVELQVRQEFRLGVTVGVVGVEGQLKDHTKDSSNVDDLIVLPHREFKKCKDYITGEEYHDEDGAIDALANSLKFLQKKGYDGMGDTVGEWVKSVQKPAVEKHNIINVVPVNDLSGMVVRKKKKP</sequence>
<comment type="caution">
    <text evidence="10">The sequence shown here is derived from an EMBL/GenBank/DDBJ whole genome shotgun (WGS) entry which is preliminary data.</text>
</comment>
<dbReference type="EC" id="2.3.1.48" evidence="2"/>
<evidence type="ECO:0000313" key="11">
    <source>
        <dbReference type="Proteomes" id="UP000774326"/>
    </source>
</evidence>
<dbReference type="SMART" id="SM01250">
    <property type="entry name" value="KAT11"/>
    <property type="match status" value="1"/>
</dbReference>
<keyword evidence="3" id="KW-0808">Transferase</keyword>
<comment type="subcellular location">
    <subcellularLocation>
        <location evidence="1">Nucleus</location>
    </subcellularLocation>
</comment>
<evidence type="ECO:0000313" key="10">
    <source>
        <dbReference type="EMBL" id="KAH3686459.1"/>
    </source>
</evidence>
<evidence type="ECO:0000256" key="6">
    <source>
        <dbReference type="ARBA" id="ARBA00023015"/>
    </source>
</evidence>
<evidence type="ECO:0000256" key="9">
    <source>
        <dbReference type="ARBA" id="ARBA00048940"/>
    </source>
</evidence>